<dbReference type="PROSITE" id="PS51767">
    <property type="entry name" value="PEPTIDASE_A1"/>
    <property type="match status" value="1"/>
</dbReference>
<dbReference type="Pfam" id="PF00026">
    <property type="entry name" value="Asp"/>
    <property type="match status" value="1"/>
</dbReference>
<dbReference type="AlphaFoldDB" id="A0A8H7MCW6"/>
<dbReference type="SUPFAM" id="SSF50630">
    <property type="entry name" value="Acid proteases"/>
    <property type="match status" value="1"/>
</dbReference>
<dbReference type="InterPro" id="IPR021109">
    <property type="entry name" value="Peptidase_aspartic_dom_sf"/>
</dbReference>
<organism evidence="2 3">
    <name type="scientific">Ascochyta lentis</name>
    <dbReference type="NCBI Taxonomy" id="205686"/>
    <lineage>
        <taxon>Eukaryota</taxon>
        <taxon>Fungi</taxon>
        <taxon>Dikarya</taxon>
        <taxon>Ascomycota</taxon>
        <taxon>Pezizomycotina</taxon>
        <taxon>Dothideomycetes</taxon>
        <taxon>Pleosporomycetidae</taxon>
        <taxon>Pleosporales</taxon>
        <taxon>Pleosporineae</taxon>
        <taxon>Didymellaceae</taxon>
        <taxon>Ascochyta</taxon>
    </lineage>
</organism>
<dbReference type="Proteomes" id="UP000651452">
    <property type="component" value="Unassembled WGS sequence"/>
</dbReference>
<gene>
    <name evidence="2" type="ORF">EKO04_011021</name>
</gene>
<evidence type="ECO:0000313" key="2">
    <source>
        <dbReference type="EMBL" id="KAF9691074.1"/>
    </source>
</evidence>
<feature type="domain" description="Peptidase A1" evidence="1">
    <location>
        <begin position="89"/>
        <end position="113"/>
    </location>
</feature>
<sequence>MSNLKRINVKPNPAHNKAGAASYASLLKKYDFAPTTAGPYQKIEEKKRSFKNTFKPKSKKETRPVLRKIGEDGKPGEVKAEDQQNDALYICPVEIGTPPQTLNLHFDTGSSDL</sequence>
<reference evidence="2" key="2">
    <citation type="submission" date="2020-09" db="EMBL/GenBank/DDBJ databases">
        <title>Reference genome assembly for Australian Ascochyta lentis isolate Al4.</title>
        <authorList>
            <person name="Lee R.C."/>
            <person name="Farfan-Caceres L.M."/>
            <person name="Debler J.W."/>
            <person name="Williams A.H."/>
            <person name="Henares B.M."/>
        </authorList>
    </citation>
    <scope>NUCLEOTIDE SEQUENCE</scope>
    <source>
        <strain evidence="2">Al4</strain>
    </source>
</reference>
<reference evidence="2" key="1">
    <citation type="submission" date="2018-12" db="EMBL/GenBank/DDBJ databases">
        <authorList>
            <person name="Syme R.A."/>
            <person name="Farfan-Caceres L."/>
            <person name="Lichtenzveig J."/>
        </authorList>
    </citation>
    <scope>NUCLEOTIDE SEQUENCE</scope>
    <source>
        <strain evidence="2">Al4</strain>
    </source>
</reference>
<dbReference type="Gene3D" id="2.40.70.10">
    <property type="entry name" value="Acid Proteases"/>
    <property type="match status" value="1"/>
</dbReference>
<evidence type="ECO:0000259" key="1">
    <source>
        <dbReference type="PROSITE" id="PS51767"/>
    </source>
</evidence>
<dbReference type="OrthoDB" id="2747330at2759"/>
<dbReference type="EMBL" id="RZGK01000022">
    <property type="protein sequence ID" value="KAF9691074.1"/>
    <property type="molecule type" value="Genomic_DNA"/>
</dbReference>
<accession>A0A8H7MCW6</accession>
<proteinExistence type="predicted"/>
<comment type="caution">
    <text evidence="2">The sequence shown here is derived from an EMBL/GenBank/DDBJ whole genome shotgun (WGS) entry which is preliminary data.</text>
</comment>
<name>A0A8H7MCW6_9PLEO</name>
<evidence type="ECO:0000313" key="3">
    <source>
        <dbReference type="Proteomes" id="UP000651452"/>
    </source>
</evidence>
<protein>
    <recommendedName>
        <fullName evidence="1">Peptidase A1 domain-containing protein</fullName>
    </recommendedName>
</protein>
<dbReference type="InterPro" id="IPR033121">
    <property type="entry name" value="PEPTIDASE_A1"/>
</dbReference>
<keyword evidence="3" id="KW-1185">Reference proteome</keyword>